<gene>
    <name evidence="2" type="ORF">ACEZDE_10085</name>
</gene>
<protein>
    <submittedName>
        <fullName evidence="2">SHOCT domain-containing protein</fullName>
    </submittedName>
</protein>
<keyword evidence="3" id="KW-1185">Reference proteome</keyword>
<evidence type="ECO:0000313" key="3">
    <source>
        <dbReference type="Proteomes" id="UP001592531"/>
    </source>
</evidence>
<dbReference type="Proteomes" id="UP001592531">
    <property type="component" value="Unassembled WGS sequence"/>
</dbReference>
<comment type="caution">
    <text evidence="2">The sequence shown here is derived from an EMBL/GenBank/DDBJ whole genome shotgun (WGS) entry which is preliminary data.</text>
</comment>
<organism evidence="2 3">
    <name type="scientific">Streptacidiphilus cavernicola</name>
    <dbReference type="NCBI Taxonomy" id="3342716"/>
    <lineage>
        <taxon>Bacteria</taxon>
        <taxon>Bacillati</taxon>
        <taxon>Actinomycetota</taxon>
        <taxon>Actinomycetes</taxon>
        <taxon>Kitasatosporales</taxon>
        <taxon>Streptomycetaceae</taxon>
        <taxon>Streptacidiphilus</taxon>
    </lineage>
</organism>
<evidence type="ECO:0000259" key="1">
    <source>
        <dbReference type="Pfam" id="PF09851"/>
    </source>
</evidence>
<reference evidence="2 3" key="1">
    <citation type="submission" date="2024-09" db="EMBL/GenBank/DDBJ databases">
        <authorList>
            <person name="Lee S.D."/>
        </authorList>
    </citation>
    <scope>NUCLEOTIDE SEQUENCE [LARGE SCALE GENOMIC DNA]</scope>
    <source>
        <strain evidence="2 3">N8-3</strain>
    </source>
</reference>
<evidence type="ECO:0000313" key="2">
    <source>
        <dbReference type="EMBL" id="MFC1416992.1"/>
    </source>
</evidence>
<name>A0ABV6VTZ7_9ACTN</name>
<dbReference type="EMBL" id="JBHFAB010000006">
    <property type="protein sequence ID" value="MFC1416992.1"/>
    <property type="molecule type" value="Genomic_DNA"/>
</dbReference>
<dbReference type="RefSeq" id="WP_380534715.1">
    <property type="nucleotide sequence ID" value="NZ_JBHFAB010000006.1"/>
</dbReference>
<dbReference type="Pfam" id="PF09851">
    <property type="entry name" value="SHOCT"/>
    <property type="match status" value="1"/>
</dbReference>
<dbReference type="InterPro" id="IPR018649">
    <property type="entry name" value="SHOCT"/>
</dbReference>
<sequence>MRPAVVRRPVGAPLLRGALVGGAAYGMGRRAARNADQDAAQDQAIADLEAQNARLRAAQAPAAPYAPAAPAPAAGGDDLAGKLAQLGAMVQQGLLTPEEFTAAKAKLLG</sequence>
<accession>A0ABV6VTZ7</accession>
<feature type="domain" description="SHOCT" evidence="1">
    <location>
        <begin position="82"/>
        <end position="108"/>
    </location>
</feature>
<proteinExistence type="predicted"/>